<feature type="non-terminal residue" evidence="1">
    <location>
        <position position="1"/>
    </location>
</feature>
<protein>
    <submittedName>
        <fullName evidence="1">DUF4019 domain-containing protein</fullName>
    </submittedName>
</protein>
<comment type="caution">
    <text evidence="1">The sequence shown here is derived from an EMBL/GenBank/DDBJ whole genome shotgun (WGS) entry which is preliminary data.</text>
</comment>
<gene>
    <name evidence="1" type="ORF">FKY71_14540</name>
</gene>
<evidence type="ECO:0000313" key="2">
    <source>
        <dbReference type="Proteomes" id="UP000315400"/>
    </source>
</evidence>
<dbReference type="EMBL" id="VIFK01000230">
    <property type="protein sequence ID" value="TQE98298.1"/>
    <property type="molecule type" value="Genomic_DNA"/>
</dbReference>
<dbReference type="AlphaFoldDB" id="A0A540VNK4"/>
<dbReference type="Proteomes" id="UP000315400">
    <property type="component" value="Unassembled WGS sequence"/>
</dbReference>
<sequence length="87" mass="10042">FKSQVDLQDWEAQAAQVKETVGELDGRTYMETTYADELPQAPEGDYMIVQYDTQYANLDVTEYVILVLEEDTWRMVGFNAQPQQQGQ</sequence>
<name>A0A540VNK4_9GAMM</name>
<reference evidence="1 2" key="1">
    <citation type="submission" date="2019-06" db="EMBL/GenBank/DDBJ databases">
        <title>Metagenome assembled Genome of Spiribacter salinus SL48-SHIP from the microbial mat of Salt Lake 48 (Novosibirsk region, Russia).</title>
        <authorList>
            <person name="Shipova A."/>
            <person name="Rozanov A.S."/>
            <person name="Bryanskaya A.V."/>
            <person name="Peltek S.E."/>
        </authorList>
    </citation>
    <scope>NUCLEOTIDE SEQUENCE [LARGE SCALE GENOMIC DNA]</scope>
    <source>
        <strain evidence="1">SL48-SHIP-2</strain>
    </source>
</reference>
<dbReference type="InterPro" id="IPR025091">
    <property type="entry name" value="DUF4019"/>
</dbReference>
<dbReference type="Pfam" id="PF13211">
    <property type="entry name" value="DUF4019"/>
    <property type="match status" value="1"/>
</dbReference>
<proteinExistence type="predicted"/>
<evidence type="ECO:0000313" key="1">
    <source>
        <dbReference type="EMBL" id="TQE98298.1"/>
    </source>
</evidence>
<accession>A0A540VNK4</accession>
<organism evidence="1 2">
    <name type="scientific">Spiribacter salinus</name>
    <dbReference type="NCBI Taxonomy" id="1335746"/>
    <lineage>
        <taxon>Bacteria</taxon>
        <taxon>Pseudomonadati</taxon>
        <taxon>Pseudomonadota</taxon>
        <taxon>Gammaproteobacteria</taxon>
        <taxon>Chromatiales</taxon>
        <taxon>Ectothiorhodospiraceae</taxon>
        <taxon>Spiribacter</taxon>
    </lineage>
</organism>